<dbReference type="CDD" id="cd04335">
    <property type="entry name" value="PrdX_deacylase"/>
    <property type="match status" value="1"/>
</dbReference>
<evidence type="ECO:0000259" key="2">
    <source>
        <dbReference type="Pfam" id="PF04073"/>
    </source>
</evidence>
<accession>A0A9W6MTE3</accession>
<dbReference type="InterPro" id="IPR036754">
    <property type="entry name" value="YbaK/aa-tRNA-synt-asso_dom_sf"/>
</dbReference>
<name>A0A9W6MTE3_9HYPH</name>
<comment type="caution">
    <text evidence="3">The sequence shown here is derived from an EMBL/GenBank/DDBJ whole genome shotgun (WGS) entry which is preliminary data.</text>
</comment>
<dbReference type="Proteomes" id="UP001143400">
    <property type="component" value="Unassembled WGS sequence"/>
</dbReference>
<dbReference type="GO" id="GO:0002161">
    <property type="term" value="F:aminoacyl-tRNA deacylase activity"/>
    <property type="evidence" value="ECO:0007669"/>
    <property type="project" value="InterPro"/>
</dbReference>
<proteinExistence type="inferred from homology"/>
<dbReference type="EC" id="3.1.1.-" evidence="4"/>
<evidence type="ECO:0000313" key="6">
    <source>
        <dbReference type="Proteomes" id="UP001143400"/>
    </source>
</evidence>
<dbReference type="InterPro" id="IPR040285">
    <property type="entry name" value="ProX/PRXD1"/>
</dbReference>
<dbReference type="Pfam" id="PF04073">
    <property type="entry name" value="tRNA_edit"/>
    <property type="match status" value="1"/>
</dbReference>
<feature type="domain" description="YbaK/aminoacyl-tRNA synthetase-associated" evidence="2">
    <location>
        <begin position="23"/>
        <end position="149"/>
    </location>
</feature>
<evidence type="ECO:0000313" key="3">
    <source>
        <dbReference type="EMBL" id="GLK57254.1"/>
    </source>
</evidence>
<dbReference type="PANTHER" id="PTHR31423">
    <property type="entry name" value="YBAK DOMAIN-CONTAINING PROTEIN"/>
    <property type="match status" value="1"/>
</dbReference>
<dbReference type="FunFam" id="3.90.960.10:FF:000005">
    <property type="entry name" value="Putative prolyl-tRNA synthetase"/>
    <property type="match status" value="1"/>
</dbReference>
<evidence type="ECO:0000256" key="1">
    <source>
        <dbReference type="ARBA" id="ARBA00010201"/>
    </source>
</evidence>
<dbReference type="EMBL" id="BSFF01000009">
    <property type="protein sequence ID" value="GLK57254.1"/>
    <property type="molecule type" value="Genomic_DNA"/>
</dbReference>
<reference evidence="3" key="3">
    <citation type="submission" date="2023-01" db="EMBL/GenBank/DDBJ databases">
        <authorList>
            <person name="Sun Q."/>
            <person name="Evtushenko L."/>
        </authorList>
    </citation>
    <scope>NUCLEOTIDE SEQUENCE</scope>
    <source>
        <strain evidence="3">VKM B-1606</strain>
    </source>
</reference>
<evidence type="ECO:0000313" key="5">
    <source>
        <dbReference type="Proteomes" id="UP000758856"/>
    </source>
</evidence>
<dbReference type="EMBL" id="JAFBCY010000005">
    <property type="protein sequence ID" value="MBM7853531.1"/>
    <property type="molecule type" value="Genomic_DNA"/>
</dbReference>
<comment type="similarity">
    <text evidence="1">Belongs to the PRORSD1 family.</text>
</comment>
<dbReference type="AlphaFoldDB" id="A0A9W6MTE3"/>
<gene>
    <name evidence="3" type="ORF">GCM10008170_32740</name>
    <name evidence="4" type="ORF">JOD31_003792</name>
</gene>
<dbReference type="Gene3D" id="3.90.960.10">
    <property type="entry name" value="YbaK/aminoacyl-tRNA synthetase-associated domain"/>
    <property type="match status" value="1"/>
</dbReference>
<dbReference type="RefSeq" id="WP_204951976.1">
    <property type="nucleotide sequence ID" value="NZ_BSFF01000009.1"/>
</dbReference>
<organism evidence="3 6">
    <name type="scientific">Methylopila capsulata</name>
    <dbReference type="NCBI Taxonomy" id="61654"/>
    <lineage>
        <taxon>Bacteria</taxon>
        <taxon>Pseudomonadati</taxon>
        <taxon>Pseudomonadota</taxon>
        <taxon>Alphaproteobacteria</taxon>
        <taxon>Hyphomicrobiales</taxon>
        <taxon>Methylopilaceae</taxon>
        <taxon>Methylopila</taxon>
    </lineage>
</organism>
<dbReference type="InterPro" id="IPR007214">
    <property type="entry name" value="YbaK/aa-tRNA-synth-assoc-dom"/>
</dbReference>
<evidence type="ECO:0000313" key="4">
    <source>
        <dbReference type="EMBL" id="MBM7853531.1"/>
    </source>
</evidence>
<dbReference type="PANTHER" id="PTHR31423:SF3">
    <property type="entry name" value="PROLYL-TRNA SYNTHETASE ASSOCIATED DOMAIN-CONTAINING PROTEIN 1-RELATED"/>
    <property type="match status" value="1"/>
</dbReference>
<reference evidence="3" key="1">
    <citation type="journal article" date="2014" name="Int. J. Syst. Evol. Microbiol.">
        <title>Complete genome sequence of Corynebacterium casei LMG S-19264T (=DSM 44701T), isolated from a smear-ripened cheese.</title>
        <authorList>
            <consortium name="US DOE Joint Genome Institute (JGI-PGF)"/>
            <person name="Walter F."/>
            <person name="Albersmeier A."/>
            <person name="Kalinowski J."/>
            <person name="Ruckert C."/>
        </authorList>
    </citation>
    <scope>NUCLEOTIDE SEQUENCE</scope>
    <source>
        <strain evidence="3">VKM B-1606</strain>
    </source>
</reference>
<protein>
    <submittedName>
        <fullName evidence="4">Ala-tRNA(Pro) deacylase</fullName>
        <ecNumber evidence="4">3.1.1.-</ecNumber>
    </submittedName>
    <submittedName>
        <fullName evidence="3">Prolyl-tRNA editing protein</fullName>
    </submittedName>
</protein>
<keyword evidence="5" id="KW-1185">Reference proteome</keyword>
<dbReference type="SUPFAM" id="SSF55826">
    <property type="entry name" value="YbaK/ProRS associated domain"/>
    <property type="match status" value="1"/>
</dbReference>
<keyword evidence="4" id="KW-0378">Hydrolase</keyword>
<sequence>MATPDDLFAKLAELGLAVATREHAPVLTVEEMMAVTGDLPGAHTKNLFLRDGKKTFFLVTLRHDQPLDLKALRGVIGARGGLSFASAEALDEHLGVKSGAVSPFAALNDAGGAVRVCLEEALMRAATINLHPLTNDRTTAIAPADLVRFLAATGHEPLTFSLEAAA</sequence>
<reference evidence="4 5" key="2">
    <citation type="submission" date="2021-01" db="EMBL/GenBank/DDBJ databases">
        <title>Genomic Encyclopedia of Type Strains, Phase IV (KMG-IV): sequencing the most valuable type-strain genomes for metagenomic binning, comparative biology and taxonomic classification.</title>
        <authorList>
            <person name="Goeker M."/>
        </authorList>
    </citation>
    <scope>NUCLEOTIDE SEQUENCE [LARGE SCALE GENOMIC DNA]</scope>
    <source>
        <strain evidence="4 5">DSM 6130</strain>
    </source>
</reference>
<dbReference type="Proteomes" id="UP000758856">
    <property type="component" value="Unassembled WGS sequence"/>
</dbReference>